<dbReference type="eggNOG" id="COG3409">
    <property type="taxonomic scope" value="Bacteria"/>
</dbReference>
<dbReference type="Proteomes" id="UP000029227">
    <property type="component" value="Unassembled WGS sequence"/>
</dbReference>
<evidence type="ECO:0000313" key="2">
    <source>
        <dbReference type="Proteomes" id="UP000029227"/>
    </source>
</evidence>
<dbReference type="EMBL" id="BBMN01000004">
    <property type="protein sequence ID" value="GAL04622.1"/>
    <property type="molecule type" value="Genomic_DNA"/>
</dbReference>
<evidence type="ECO:0000313" key="1">
    <source>
        <dbReference type="EMBL" id="GAL04622.1"/>
    </source>
</evidence>
<name>A0A090RAL5_9GAMM</name>
<gene>
    <name evidence="1" type="ORF">JCM19237_1294</name>
</gene>
<evidence type="ECO:0008006" key="3">
    <source>
        <dbReference type="Google" id="ProtNLM"/>
    </source>
</evidence>
<dbReference type="AlphaFoldDB" id="A0A090RAL5"/>
<comment type="caution">
    <text evidence="1">The sequence shown here is derived from an EMBL/GenBank/DDBJ whole genome shotgun (WGS) entry which is preliminary data.</text>
</comment>
<reference evidence="1 2" key="1">
    <citation type="journal article" date="2014" name="Genome Announc.">
        <title>Draft Genome Sequences of Two Vibrionaceae Species, Vibrio ponticus C121 and Photobacterium aphoticum C119, Isolated as Coral Reef Microbiota.</title>
        <authorList>
            <person name="Al-saari N."/>
            <person name="Meirelles P.M."/>
            <person name="Mino S."/>
            <person name="Suda W."/>
            <person name="Oshima K."/>
            <person name="Hattori M."/>
            <person name="Ohkuma M."/>
            <person name="Thompson F.L."/>
            <person name="Gomez-Gil B."/>
            <person name="Sawabe T."/>
            <person name="Sawabe T."/>
        </authorList>
    </citation>
    <scope>NUCLEOTIDE SEQUENCE [LARGE SCALE GENOMIC DNA]</scope>
    <source>
        <strain evidence="1 2">JCM 19237</strain>
    </source>
</reference>
<accession>A0A090RAL5</accession>
<sequence>MGLRGRNLPNDIRTVQKALNNHLLYLSPLQRLAEDGTFGSNIHRSKTLEAIKLYQKEVVGLKHPDGLISVNGPTHRELNGLVGLPKKSTLLPSTIPTIN</sequence>
<dbReference type="STRING" id="754436.JCM19237_1294"/>
<protein>
    <recommendedName>
        <fullName evidence="3">Peptidoglycan binding-like domain-containing protein</fullName>
    </recommendedName>
</protein>
<organism evidence="1 2">
    <name type="scientific">Photobacterium aphoticum</name>
    <dbReference type="NCBI Taxonomy" id="754436"/>
    <lineage>
        <taxon>Bacteria</taxon>
        <taxon>Pseudomonadati</taxon>
        <taxon>Pseudomonadota</taxon>
        <taxon>Gammaproteobacteria</taxon>
        <taxon>Vibrionales</taxon>
        <taxon>Vibrionaceae</taxon>
        <taxon>Photobacterium</taxon>
    </lineage>
</organism>
<proteinExistence type="predicted"/>